<feature type="compositionally biased region" description="Basic and acidic residues" evidence="1">
    <location>
        <begin position="301"/>
        <end position="318"/>
    </location>
</feature>
<name>A0ABM1RDR0_CAMSA</name>
<feature type="region of interest" description="Disordered" evidence="1">
    <location>
        <begin position="83"/>
        <end position="119"/>
    </location>
</feature>
<reference evidence="3" key="2">
    <citation type="submission" date="2025-08" db="UniProtKB">
        <authorList>
            <consortium name="RefSeq"/>
        </authorList>
    </citation>
    <scope>IDENTIFICATION</scope>
    <source>
        <tissue evidence="3">Leaf</tissue>
    </source>
</reference>
<evidence type="ECO:0000313" key="2">
    <source>
        <dbReference type="Proteomes" id="UP000694864"/>
    </source>
</evidence>
<proteinExistence type="predicted"/>
<dbReference type="RefSeq" id="XP_019097148.1">
    <property type="nucleotide sequence ID" value="XM_019241603.1"/>
</dbReference>
<evidence type="ECO:0000256" key="1">
    <source>
        <dbReference type="SAM" id="MobiDB-lite"/>
    </source>
</evidence>
<gene>
    <name evidence="3" type="primary">LOC104766830</name>
</gene>
<sequence>MNSKEKQEERSHGKIETEPVCTDKECEDAESVKFQEKIKGQSIRCVTEGVKDLTQYHESQGDKQKLQTCNKTKRQEIMNCLPKHIQEGESGKGHKKKQQFLKSNFKNQQGSNPKERIKKKVCKPVEHQVNRQNSENKATIHDAAKVEKEKSVYSITVKRESVLIDQKFDEVSQKAENIKDVIKVEDQRSATIEDQEIEAKEMEATIQKIEKHKSVFNKDTGQRKGSLTKREKKLVREVISMDVNKGHVKQKSDLRKAHETVGANMDNNNSCQIQAITKNTKCSEKQQQIERGKIQLTLKSGDNKDFRQRESQVFDSRKSSFHMP</sequence>
<reference evidence="2" key="1">
    <citation type="journal article" date="2014" name="Nat. Commun.">
        <title>The emerging biofuel crop Camelina sativa retains a highly undifferentiated hexaploid genome structure.</title>
        <authorList>
            <person name="Kagale S."/>
            <person name="Koh C."/>
            <person name="Nixon J."/>
            <person name="Bollina V."/>
            <person name="Clarke W.E."/>
            <person name="Tuteja R."/>
            <person name="Spillane C."/>
            <person name="Robinson S.J."/>
            <person name="Links M.G."/>
            <person name="Clarke C."/>
            <person name="Higgins E.E."/>
            <person name="Huebert T."/>
            <person name="Sharpe A.G."/>
            <person name="Parkin I.A."/>
        </authorList>
    </citation>
    <scope>NUCLEOTIDE SEQUENCE [LARGE SCALE GENOMIC DNA]</scope>
    <source>
        <strain evidence="2">cv. DH55</strain>
    </source>
</reference>
<organism evidence="2 3">
    <name type="scientific">Camelina sativa</name>
    <name type="common">False flax</name>
    <name type="synonym">Myagrum sativum</name>
    <dbReference type="NCBI Taxonomy" id="90675"/>
    <lineage>
        <taxon>Eukaryota</taxon>
        <taxon>Viridiplantae</taxon>
        <taxon>Streptophyta</taxon>
        <taxon>Embryophyta</taxon>
        <taxon>Tracheophyta</taxon>
        <taxon>Spermatophyta</taxon>
        <taxon>Magnoliopsida</taxon>
        <taxon>eudicotyledons</taxon>
        <taxon>Gunneridae</taxon>
        <taxon>Pentapetalae</taxon>
        <taxon>rosids</taxon>
        <taxon>malvids</taxon>
        <taxon>Brassicales</taxon>
        <taxon>Brassicaceae</taxon>
        <taxon>Camelineae</taxon>
        <taxon>Camelina</taxon>
    </lineage>
</organism>
<dbReference type="GeneID" id="104766830"/>
<feature type="region of interest" description="Disordered" evidence="1">
    <location>
        <begin position="293"/>
        <end position="324"/>
    </location>
</feature>
<dbReference type="Proteomes" id="UP000694864">
    <property type="component" value="Chromosome 19"/>
</dbReference>
<protein>
    <submittedName>
        <fullName evidence="3">Uncharacterized protein LOC104766830</fullName>
    </submittedName>
</protein>
<evidence type="ECO:0000313" key="3">
    <source>
        <dbReference type="RefSeq" id="XP_019097148.1"/>
    </source>
</evidence>
<accession>A0ABM1RDR0</accession>
<keyword evidence="2" id="KW-1185">Reference proteome</keyword>
<feature type="compositionally biased region" description="Polar residues" evidence="1">
    <location>
        <begin position="100"/>
        <end position="112"/>
    </location>
</feature>